<organism evidence="3 4">
    <name type="scientific">Deinococcus radiopugnans ATCC 19172</name>
    <dbReference type="NCBI Taxonomy" id="585398"/>
    <lineage>
        <taxon>Bacteria</taxon>
        <taxon>Thermotogati</taxon>
        <taxon>Deinococcota</taxon>
        <taxon>Deinococci</taxon>
        <taxon>Deinococcales</taxon>
        <taxon>Deinococcaceae</taxon>
        <taxon>Deinococcus</taxon>
    </lineage>
</organism>
<keyword evidence="1" id="KW-0472">Membrane</keyword>
<feature type="transmembrane region" description="Helical" evidence="1">
    <location>
        <begin position="31"/>
        <end position="56"/>
    </location>
</feature>
<comment type="caution">
    <text evidence="3">The sequence shown here is derived from an EMBL/GenBank/DDBJ whole genome shotgun (WGS) entry which is preliminary data.</text>
</comment>
<gene>
    <name evidence="3" type="ORF">FHR04_02775</name>
    <name evidence="2" type="ORF">HNQ04_000754</name>
</gene>
<keyword evidence="1" id="KW-0812">Transmembrane</keyword>
<dbReference type="Proteomes" id="UP000629870">
    <property type="component" value="Unassembled WGS sequence"/>
</dbReference>
<proteinExistence type="predicted"/>
<reference evidence="3 4" key="1">
    <citation type="submission" date="2019-06" db="EMBL/GenBank/DDBJ databases">
        <title>Genome sequence of Deinococcus radiopugnans ATCC 19172.</title>
        <authorList>
            <person name="Maclea K.S."/>
            <person name="Maynard C.R."/>
        </authorList>
    </citation>
    <scope>NUCLEOTIDE SEQUENCE [LARGE SCALE GENOMIC DNA]</scope>
    <source>
        <strain evidence="3 4">ATCC 19172</strain>
    </source>
</reference>
<keyword evidence="5" id="KW-1185">Reference proteome</keyword>
<name>A0A5C4YB09_9DEIO</name>
<dbReference type="EMBL" id="VDMO01000002">
    <property type="protein sequence ID" value="TNM72761.1"/>
    <property type="molecule type" value="Genomic_DNA"/>
</dbReference>
<evidence type="ECO:0000313" key="3">
    <source>
        <dbReference type="EMBL" id="TNM72761.1"/>
    </source>
</evidence>
<dbReference type="AlphaFoldDB" id="A0A5C4YB09"/>
<evidence type="ECO:0000313" key="2">
    <source>
        <dbReference type="EMBL" id="MBB6015525.1"/>
    </source>
</evidence>
<reference evidence="2 5" key="2">
    <citation type="submission" date="2020-08" db="EMBL/GenBank/DDBJ databases">
        <title>Genomic Encyclopedia of Type Strains, Phase IV (KMG-IV): sequencing the most valuable type-strain genomes for metagenomic binning, comparative biology and taxonomic classification.</title>
        <authorList>
            <person name="Goeker M."/>
        </authorList>
    </citation>
    <scope>NUCLEOTIDE SEQUENCE [LARGE SCALE GENOMIC DNA]</scope>
    <source>
        <strain evidence="2 5">DSM 12027</strain>
    </source>
</reference>
<dbReference type="Proteomes" id="UP000313988">
    <property type="component" value="Unassembled WGS sequence"/>
</dbReference>
<protein>
    <submittedName>
        <fullName evidence="2">Phage shock protein A</fullName>
    </submittedName>
</protein>
<dbReference type="EMBL" id="JACHEW010000003">
    <property type="protein sequence ID" value="MBB6015525.1"/>
    <property type="molecule type" value="Genomic_DNA"/>
</dbReference>
<sequence length="256" mass="27040">MNEPVPQETVINLRPAGGAELAPRPVTAGKLVLATGGGVLALAVLGGAAVALFNVALTTVTIAAFGIALLAVIVLLPALMLALNAGRVRAKEAVARAMPLETLILQRKQFEDLITAKGRQLAEANGHLEDFRRLIDTNRKDMDAADIARWENDLQVSRDAFARAQTHLSDLRADLGEFDRQIKKARIDTQLAQAKGNVASALQQANLSAEDRHVTESALSEIARRAGRNAALLDEALAAGEQSGRAQSGHGRGNAG</sequence>
<evidence type="ECO:0000313" key="5">
    <source>
        <dbReference type="Proteomes" id="UP000629870"/>
    </source>
</evidence>
<accession>A0A5C4YB09</accession>
<evidence type="ECO:0000256" key="1">
    <source>
        <dbReference type="SAM" id="Phobius"/>
    </source>
</evidence>
<evidence type="ECO:0000313" key="4">
    <source>
        <dbReference type="Proteomes" id="UP000313988"/>
    </source>
</evidence>
<keyword evidence="1" id="KW-1133">Transmembrane helix</keyword>
<dbReference type="RefSeq" id="WP_139400599.1">
    <property type="nucleotide sequence ID" value="NZ_JACHEW010000003.1"/>
</dbReference>
<feature type="transmembrane region" description="Helical" evidence="1">
    <location>
        <begin position="62"/>
        <end position="83"/>
    </location>
</feature>
<dbReference type="OrthoDB" id="64410at2"/>